<dbReference type="Gene3D" id="1.10.3210.10">
    <property type="entry name" value="Hypothetical protein af1432"/>
    <property type="match status" value="1"/>
</dbReference>
<dbReference type="EMBL" id="CP031093">
    <property type="protein sequence ID" value="QCF24654.1"/>
    <property type="molecule type" value="Genomic_DNA"/>
</dbReference>
<evidence type="ECO:0000259" key="1">
    <source>
        <dbReference type="PROSITE" id="PS51832"/>
    </source>
</evidence>
<organism evidence="2 3">
    <name type="scientific">Hydrocarboniclastica marina</name>
    <dbReference type="NCBI Taxonomy" id="2259620"/>
    <lineage>
        <taxon>Bacteria</taxon>
        <taxon>Pseudomonadati</taxon>
        <taxon>Pseudomonadota</taxon>
        <taxon>Gammaproteobacteria</taxon>
        <taxon>Alteromonadales</taxon>
        <taxon>Alteromonadaceae</taxon>
        <taxon>Hydrocarboniclastica</taxon>
    </lineage>
</organism>
<keyword evidence="3" id="KW-1185">Reference proteome</keyword>
<dbReference type="Pfam" id="PF13487">
    <property type="entry name" value="HD_5"/>
    <property type="match status" value="1"/>
</dbReference>
<evidence type="ECO:0000313" key="3">
    <source>
        <dbReference type="Proteomes" id="UP000298049"/>
    </source>
</evidence>
<reference evidence="2 3" key="1">
    <citation type="submission" date="2018-07" db="EMBL/GenBank/DDBJ databases">
        <title>Marsedoiliclastica nanhaica gen. nov. sp. nov., a novel marine hydrocarbonoclastic bacterium isolated from an in-situ enriched hydrocarbon-degrading consortium in deep-sea sediment.</title>
        <authorList>
            <person name="Dong C."/>
            <person name="Ma T."/>
            <person name="Liu R."/>
            <person name="Shao Z."/>
        </authorList>
    </citation>
    <scope>NUCLEOTIDE SEQUENCE [LARGE SCALE GENOMIC DNA]</scope>
    <source>
        <strain evidence="3">soil36-7</strain>
    </source>
</reference>
<dbReference type="OrthoDB" id="9764808at2"/>
<dbReference type="AlphaFoldDB" id="A0A4P7XE47"/>
<dbReference type="RefSeq" id="WP_136546070.1">
    <property type="nucleotide sequence ID" value="NZ_CP031093.1"/>
</dbReference>
<sequence length="374" mass="41288">MTALVKLAPGALAVGHPLPWTVYDLNGVLLVRRGYVVQSERQLERLYERGRFYAKALVEEEVPVLAEVPKLVRANPFAEYVTLLQDLENAIDAVMARSEQAGQYLTDLVERLDQLCVSEPDACLALVHNGSREPTAYEQTLFHAIICRIVAARLELDSDRIALLMLAALTANIALIRHLDKLNSSNKGLTSPQREIIHKHPLLSAAAVEQAGLTDPVLLQIIRQHHERVDGGGYPAGLGAADILVEARVLALAERYTAMTSPRGYRKRYRADHAMAEILETTLREPTPRTSHALVKELTTFPPGVTVRLGNGEIALITHRPVAGEAPVAQAIISSSGNPYIGSFFRDCDEHRIEGIVVPDRFPELNLSDLWGYR</sequence>
<dbReference type="KEGG" id="hmi:soil367_01050"/>
<dbReference type="CDD" id="cd00077">
    <property type="entry name" value="HDc"/>
    <property type="match status" value="1"/>
</dbReference>
<dbReference type="InterPro" id="IPR003607">
    <property type="entry name" value="HD/PDEase_dom"/>
</dbReference>
<dbReference type="PANTHER" id="PTHR43155">
    <property type="entry name" value="CYCLIC DI-GMP PHOSPHODIESTERASE PA4108-RELATED"/>
    <property type="match status" value="1"/>
</dbReference>
<dbReference type="PROSITE" id="PS51832">
    <property type="entry name" value="HD_GYP"/>
    <property type="match status" value="1"/>
</dbReference>
<feature type="domain" description="HD-GYP" evidence="1">
    <location>
        <begin position="115"/>
        <end position="310"/>
    </location>
</feature>
<dbReference type="PANTHER" id="PTHR43155:SF2">
    <property type="entry name" value="CYCLIC DI-GMP PHOSPHODIESTERASE PA4108"/>
    <property type="match status" value="1"/>
</dbReference>
<evidence type="ECO:0000313" key="2">
    <source>
        <dbReference type="EMBL" id="QCF24654.1"/>
    </source>
</evidence>
<gene>
    <name evidence="2" type="ORF">soil367_01050</name>
</gene>
<name>A0A4P7XE47_9ALTE</name>
<dbReference type="SUPFAM" id="SSF109604">
    <property type="entry name" value="HD-domain/PDEase-like"/>
    <property type="match status" value="1"/>
</dbReference>
<dbReference type="Proteomes" id="UP000298049">
    <property type="component" value="Chromosome"/>
</dbReference>
<dbReference type="GO" id="GO:0008081">
    <property type="term" value="F:phosphoric diester hydrolase activity"/>
    <property type="evidence" value="ECO:0007669"/>
    <property type="project" value="UniProtKB-ARBA"/>
</dbReference>
<accession>A0A4P7XE47</accession>
<proteinExistence type="predicted"/>
<dbReference type="InterPro" id="IPR037522">
    <property type="entry name" value="HD_GYP_dom"/>
</dbReference>
<protein>
    <submittedName>
        <fullName evidence="2">HD domain-containing protein</fullName>
    </submittedName>
</protein>